<proteinExistence type="predicted"/>
<dbReference type="Proteomes" id="UP001417504">
    <property type="component" value="Unassembled WGS sequence"/>
</dbReference>
<dbReference type="EMBL" id="JBBNAE010000006">
    <property type="protein sequence ID" value="KAK9115669.1"/>
    <property type="molecule type" value="Genomic_DNA"/>
</dbReference>
<sequence>MGVLDFLNMGYDNKVLVQRGFCASEPSMTEVTEMKIYAKLRFSYDDLRDSHKQWEGLEGFLDGFENMDEAYDMGYVRD</sequence>
<name>A0AAP0IHL2_9MAGN</name>
<gene>
    <name evidence="1" type="ORF">Sjap_014616</name>
</gene>
<evidence type="ECO:0000313" key="2">
    <source>
        <dbReference type="Proteomes" id="UP001417504"/>
    </source>
</evidence>
<dbReference type="AlphaFoldDB" id="A0AAP0IHL2"/>
<comment type="caution">
    <text evidence="1">The sequence shown here is derived from an EMBL/GenBank/DDBJ whole genome shotgun (WGS) entry which is preliminary data.</text>
</comment>
<reference evidence="1 2" key="1">
    <citation type="submission" date="2024-01" db="EMBL/GenBank/DDBJ databases">
        <title>Genome assemblies of Stephania.</title>
        <authorList>
            <person name="Yang L."/>
        </authorList>
    </citation>
    <scope>NUCLEOTIDE SEQUENCE [LARGE SCALE GENOMIC DNA]</scope>
    <source>
        <strain evidence="1">QJT</strain>
        <tissue evidence="1">Leaf</tissue>
    </source>
</reference>
<organism evidence="1 2">
    <name type="scientific">Stephania japonica</name>
    <dbReference type="NCBI Taxonomy" id="461633"/>
    <lineage>
        <taxon>Eukaryota</taxon>
        <taxon>Viridiplantae</taxon>
        <taxon>Streptophyta</taxon>
        <taxon>Embryophyta</taxon>
        <taxon>Tracheophyta</taxon>
        <taxon>Spermatophyta</taxon>
        <taxon>Magnoliopsida</taxon>
        <taxon>Ranunculales</taxon>
        <taxon>Menispermaceae</taxon>
        <taxon>Menispermoideae</taxon>
        <taxon>Cissampelideae</taxon>
        <taxon>Stephania</taxon>
    </lineage>
</organism>
<protein>
    <submittedName>
        <fullName evidence="1">Uncharacterized protein</fullName>
    </submittedName>
</protein>
<keyword evidence="2" id="KW-1185">Reference proteome</keyword>
<evidence type="ECO:0000313" key="1">
    <source>
        <dbReference type="EMBL" id="KAK9115669.1"/>
    </source>
</evidence>
<accession>A0AAP0IHL2</accession>